<evidence type="ECO:0000313" key="3">
    <source>
        <dbReference type="WBParaSite" id="jg24149"/>
    </source>
</evidence>
<sequence>MSTDQTREITSFFDQQQTVDARQRKVDEESVRIHVRQNASMCFFDDEDVQARTKKVFQTCKYKLSELGAHWRRNRQAY</sequence>
<evidence type="ECO:0000313" key="2">
    <source>
        <dbReference type="WBParaSite" id="jg16605"/>
    </source>
</evidence>
<dbReference type="Proteomes" id="UP000887574">
    <property type="component" value="Unplaced"/>
</dbReference>
<dbReference type="WBParaSite" id="jg16605">
    <property type="protein sequence ID" value="jg16605"/>
    <property type="gene ID" value="jg16605"/>
</dbReference>
<protein>
    <submittedName>
        <fullName evidence="2 3">Uncharacterized protein</fullName>
    </submittedName>
</protein>
<organism evidence="1 2">
    <name type="scientific">Ditylenchus dipsaci</name>
    <dbReference type="NCBI Taxonomy" id="166011"/>
    <lineage>
        <taxon>Eukaryota</taxon>
        <taxon>Metazoa</taxon>
        <taxon>Ecdysozoa</taxon>
        <taxon>Nematoda</taxon>
        <taxon>Chromadorea</taxon>
        <taxon>Rhabditida</taxon>
        <taxon>Tylenchina</taxon>
        <taxon>Tylenchomorpha</taxon>
        <taxon>Sphaerularioidea</taxon>
        <taxon>Anguinidae</taxon>
        <taxon>Anguininae</taxon>
        <taxon>Ditylenchus</taxon>
    </lineage>
</organism>
<keyword evidence="1" id="KW-1185">Reference proteome</keyword>
<dbReference type="WBParaSite" id="jg24149">
    <property type="protein sequence ID" value="jg24149"/>
    <property type="gene ID" value="jg24149"/>
</dbReference>
<evidence type="ECO:0000313" key="1">
    <source>
        <dbReference type="Proteomes" id="UP000887574"/>
    </source>
</evidence>
<name>A0A915D8M6_9BILA</name>
<proteinExistence type="predicted"/>
<reference evidence="2 3" key="1">
    <citation type="submission" date="2022-11" db="UniProtKB">
        <authorList>
            <consortium name="WormBaseParasite"/>
        </authorList>
    </citation>
    <scope>IDENTIFICATION</scope>
</reference>
<accession>A0A915D8M6</accession>
<dbReference type="AlphaFoldDB" id="A0A915D8M6"/>